<evidence type="ECO:0000313" key="2">
    <source>
        <dbReference type="EMBL" id="TCN68506.1"/>
    </source>
</evidence>
<organism evidence="2 3">
    <name type="scientific">Acetobacteroides hydrogenigenes</name>
    <dbReference type="NCBI Taxonomy" id="979970"/>
    <lineage>
        <taxon>Bacteria</taxon>
        <taxon>Pseudomonadati</taxon>
        <taxon>Bacteroidota</taxon>
        <taxon>Bacteroidia</taxon>
        <taxon>Bacteroidales</taxon>
        <taxon>Rikenellaceae</taxon>
        <taxon>Acetobacteroides</taxon>
    </lineage>
</organism>
<dbReference type="AlphaFoldDB" id="A0A4R2EM91"/>
<evidence type="ECO:0000313" key="3">
    <source>
        <dbReference type="Proteomes" id="UP000294830"/>
    </source>
</evidence>
<gene>
    <name evidence="2" type="ORF">CLV25_10688</name>
</gene>
<dbReference type="Proteomes" id="UP000294830">
    <property type="component" value="Unassembled WGS sequence"/>
</dbReference>
<dbReference type="EMBL" id="SLWB01000006">
    <property type="protein sequence ID" value="TCN68506.1"/>
    <property type="molecule type" value="Genomic_DNA"/>
</dbReference>
<evidence type="ECO:0000256" key="1">
    <source>
        <dbReference type="SAM" id="Phobius"/>
    </source>
</evidence>
<comment type="caution">
    <text evidence="2">The sequence shown here is derived from an EMBL/GenBank/DDBJ whole genome shotgun (WGS) entry which is preliminary data.</text>
</comment>
<keyword evidence="1" id="KW-0472">Membrane</keyword>
<keyword evidence="1" id="KW-1133">Transmembrane helix</keyword>
<dbReference type="RefSeq" id="WP_131839088.1">
    <property type="nucleotide sequence ID" value="NZ_SLWB01000006.1"/>
</dbReference>
<sequence length="59" mass="6456">MEWIFEGIGTAIITLILGLITGGAIGYRIGIKKTTKVNQKQKAGNYASQIQVGRNYNDK</sequence>
<feature type="transmembrane region" description="Helical" evidence="1">
    <location>
        <begin position="12"/>
        <end position="31"/>
    </location>
</feature>
<accession>A0A4R2EM91</accession>
<keyword evidence="3" id="KW-1185">Reference proteome</keyword>
<protein>
    <submittedName>
        <fullName evidence="2">Uncharacterized protein</fullName>
    </submittedName>
</protein>
<proteinExistence type="predicted"/>
<reference evidence="2 3" key="1">
    <citation type="submission" date="2019-03" db="EMBL/GenBank/DDBJ databases">
        <title>Genomic Encyclopedia of Archaeal and Bacterial Type Strains, Phase II (KMG-II): from individual species to whole genera.</title>
        <authorList>
            <person name="Goeker M."/>
        </authorList>
    </citation>
    <scope>NUCLEOTIDE SEQUENCE [LARGE SCALE GENOMIC DNA]</scope>
    <source>
        <strain evidence="2 3">RL-C</strain>
    </source>
</reference>
<keyword evidence="1" id="KW-0812">Transmembrane</keyword>
<dbReference type="OrthoDB" id="9960987at2"/>
<name>A0A4R2EM91_9BACT</name>